<name>A0ABM1Z9Q8_AEDAL</name>
<reference evidence="1" key="2">
    <citation type="submission" date="2025-05" db="UniProtKB">
        <authorList>
            <consortium name="EnsemblMetazoa"/>
        </authorList>
    </citation>
    <scope>IDENTIFICATION</scope>
    <source>
        <strain evidence="1">Foshan</strain>
    </source>
</reference>
<proteinExistence type="predicted"/>
<accession>A0ABM1Z9Q8</accession>
<reference evidence="2" key="1">
    <citation type="journal article" date="2015" name="Proc. Natl. Acad. Sci. U.S.A.">
        <title>Genome sequence of the Asian Tiger mosquito, Aedes albopictus, reveals insights into its biology, genetics, and evolution.</title>
        <authorList>
            <person name="Chen X.G."/>
            <person name="Jiang X."/>
            <person name="Gu J."/>
            <person name="Xu M."/>
            <person name="Wu Y."/>
            <person name="Deng Y."/>
            <person name="Zhang C."/>
            <person name="Bonizzoni M."/>
            <person name="Dermauw W."/>
            <person name="Vontas J."/>
            <person name="Armbruster P."/>
            <person name="Huang X."/>
            <person name="Yang Y."/>
            <person name="Zhang H."/>
            <person name="He W."/>
            <person name="Peng H."/>
            <person name="Liu Y."/>
            <person name="Wu K."/>
            <person name="Chen J."/>
            <person name="Lirakis M."/>
            <person name="Topalis P."/>
            <person name="Van Leeuwen T."/>
            <person name="Hall A.B."/>
            <person name="Jiang X."/>
            <person name="Thorpe C."/>
            <person name="Mueller R.L."/>
            <person name="Sun C."/>
            <person name="Waterhouse R.M."/>
            <person name="Yan G."/>
            <person name="Tu Z.J."/>
            <person name="Fang X."/>
            <person name="James A.A."/>
        </authorList>
    </citation>
    <scope>NUCLEOTIDE SEQUENCE [LARGE SCALE GENOMIC DNA]</scope>
    <source>
        <strain evidence="2">Foshan</strain>
    </source>
</reference>
<dbReference type="Proteomes" id="UP000069940">
    <property type="component" value="Unassembled WGS sequence"/>
</dbReference>
<evidence type="ECO:0000313" key="2">
    <source>
        <dbReference type="Proteomes" id="UP000069940"/>
    </source>
</evidence>
<keyword evidence="2" id="KW-1185">Reference proteome</keyword>
<evidence type="ECO:0000313" key="1">
    <source>
        <dbReference type="EnsemblMetazoa" id="AALFPA23_016411.P23928"/>
    </source>
</evidence>
<dbReference type="RefSeq" id="XP_062712325.1">
    <property type="nucleotide sequence ID" value="XM_062856341.1"/>
</dbReference>
<dbReference type="EnsemblMetazoa" id="AALFPA23_016411.R23928">
    <property type="protein sequence ID" value="AALFPA23_016411.P23928"/>
    <property type="gene ID" value="AALFPA23_016411"/>
</dbReference>
<sequence length="178" mass="19145">MANEESELDHLQQSSASELNLSVDLVNLLNRKYNLLFFNPTHCDHCKTIPGYGIQFADAASVGSFLSQLGIVGTDQQILISAAEDALPGDQNSVEKSVLQCNNGESEEGNFSDANESAAETAFHPLGGDSSGIFIIVPSERELTALIEKYDTTCLTTLSSYHLHDTGNTTIIHPISSV</sequence>
<organism evidence="1 2">
    <name type="scientific">Aedes albopictus</name>
    <name type="common">Asian tiger mosquito</name>
    <name type="synonym">Stegomyia albopicta</name>
    <dbReference type="NCBI Taxonomy" id="7160"/>
    <lineage>
        <taxon>Eukaryota</taxon>
        <taxon>Metazoa</taxon>
        <taxon>Ecdysozoa</taxon>
        <taxon>Arthropoda</taxon>
        <taxon>Hexapoda</taxon>
        <taxon>Insecta</taxon>
        <taxon>Pterygota</taxon>
        <taxon>Neoptera</taxon>
        <taxon>Endopterygota</taxon>
        <taxon>Diptera</taxon>
        <taxon>Nematocera</taxon>
        <taxon>Culicoidea</taxon>
        <taxon>Culicidae</taxon>
        <taxon>Culicinae</taxon>
        <taxon>Aedini</taxon>
        <taxon>Aedes</taxon>
        <taxon>Stegomyia</taxon>
    </lineage>
</organism>
<protein>
    <submittedName>
        <fullName evidence="1">Uncharacterized protein</fullName>
    </submittedName>
</protein>
<dbReference type="GeneID" id="134289798"/>